<dbReference type="InterPro" id="IPR052709">
    <property type="entry name" value="Transposase-MT_Hybrid"/>
</dbReference>
<sequence>MDIKNVRKYCREFTEGRTNGHDEAGHGRPSALEETVTKVEKILFADQSVIVREIAELIGNVSKTTADKILTDILKFQKVCARWMPRMLTDQHKKERMESARECLRRYREESEEF</sequence>
<dbReference type="AlphaFoldDB" id="A0A1B6LY48"/>
<dbReference type="EMBL" id="GEBQ01011447">
    <property type="protein sequence ID" value="JAT28530.1"/>
    <property type="molecule type" value="Transcribed_RNA"/>
</dbReference>
<reference evidence="1" key="1">
    <citation type="submission" date="2015-11" db="EMBL/GenBank/DDBJ databases">
        <title>De novo transcriptome assembly of four potential Pierce s Disease insect vectors from Arizona vineyards.</title>
        <authorList>
            <person name="Tassone E.E."/>
        </authorList>
    </citation>
    <scope>NUCLEOTIDE SEQUENCE</scope>
</reference>
<evidence type="ECO:0000313" key="1">
    <source>
        <dbReference type="EMBL" id="JAT28530.1"/>
    </source>
</evidence>
<proteinExistence type="predicted"/>
<evidence type="ECO:0008006" key="2">
    <source>
        <dbReference type="Google" id="ProtNLM"/>
    </source>
</evidence>
<dbReference type="PANTHER" id="PTHR46060">
    <property type="entry name" value="MARINER MOS1 TRANSPOSASE-LIKE PROTEIN"/>
    <property type="match status" value="1"/>
</dbReference>
<organism evidence="1">
    <name type="scientific">Graphocephala atropunctata</name>
    <dbReference type="NCBI Taxonomy" id="36148"/>
    <lineage>
        <taxon>Eukaryota</taxon>
        <taxon>Metazoa</taxon>
        <taxon>Ecdysozoa</taxon>
        <taxon>Arthropoda</taxon>
        <taxon>Hexapoda</taxon>
        <taxon>Insecta</taxon>
        <taxon>Pterygota</taxon>
        <taxon>Neoptera</taxon>
        <taxon>Paraneoptera</taxon>
        <taxon>Hemiptera</taxon>
        <taxon>Auchenorrhyncha</taxon>
        <taxon>Membracoidea</taxon>
        <taxon>Cicadellidae</taxon>
        <taxon>Cicadellinae</taxon>
        <taxon>Cicadellini</taxon>
        <taxon>Graphocephala</taxon>
    </lineage>
</organism>
<name>A0A1B6LY48_9HEMI</name>
<protein>
    <recommendedName>
        <fullName evidence="2">Mos1 transposase HTH domain-containing protein</fullName>
    </recommendedName>
</protein>
<accession>A0A1B6LY48</accession>
<gene>
    <name evidence="1" type="ORF">g.28191</name>
</gene>
<dbReference type="PANTHER" id="PTHR46060:SF1">
    <property type="entry name" value="MARINER MOS1 TRANSPOSASE-LIKE PROTEIN"/>
    <property type="match status" value="1"/>
</dbReference>